<dbReference type="InterPro" id="IPR020635">
    <property type="entry name" value="Tyr_kinase_cat_dom"/>
</dbReference>
<dbReference type="InterPro" id="IPR050122">
    <property type="entry name" value="RTK"/>
</dbReference>
<dbReference type="Proteomes" id="UP000887575">
    <property type="component" value="Unassembled WGS sequence"/>
</dbReference>
<name>A0AAF3EV06_9BILA</name>
<dbReference type="InterPro" id="IPR011009">
    <property type="entry name" value="Kinase-like_dom_sf"/>
</dbReference>
<organism evidence="2 3">
    <name type="scientific">Mesorhabditis belari</name>
    <dbReference type="NCBI Taxonomy" id="2138241"/>
    <lineage>
        <taxon>Eukaryota</taxon>
        <taxon>Metazoa</taxon>
        <taxon>Ecdysozoa</taxon>
        <taxon>Nematoda</taxon>
        <taxon>Chromadorea</taxon>
        <taxon>Rhabditida</taxon>
        <taxon>Rhabditina</taxon>
        <taxon>Rhabditomorpha</taxon>
        <taxon>Rhabditoidea</taxon>
        <taxon>Rhabditidae</taxon>
        <taxon>Mesorhabditinae</taxon>
        <taxon>Mesorhabditis</taxon>
    </lineage>
</organism>
<sequence>MVILDRDSEEEALRNLMLMEPMFDTCADKDLKELQDAHDSGEAVSNVTFSQVMFLRGLGYDFNKDDCNLYYTFDEVRNMSIFPRDHHGKPLYSYYDSWNWGLNDIDILSLLNQTEKFENNCTHDDLDKKQVVVFAFISMPMDDVYSIDIFSLLNRPAYHFFRFLENRLKLKFAFLVKMHQEITDAGFDRYVAAYRRGEDEWEVDPQNLHISTEKLGSGAAGLVFMGILSGLPPVSIIYPRAQLVGNYARDENPVAIKKPHDGAGAEERIEFLQEIRFMKTLGFHPHVLTMLGCYIYPLHPLIVTELCEFGDLLSIVRLFGDPKTRSTAPIEVDILPVMAWQICDALSFLASIGIIHRDVAARNVLVTKAKIAKLSDFGLCRKSENLMYIGKKVPARLPLKWMAPEAIEKAEYSHKSDMWSYGVVLYEIFSFGTVPYPTISSEAVLEFVKKGNRLETPQDTPPWLEPLMESCWEEKPADRPMAYDLKAALYSHIETAANSYGYLQMNLDDYPGEENDDEEIEMHANESFKILDTKF</sequence>
<dbReference type="PROSITE" id="PS50011">
    <property type="entry name" value="PROTEIN_KINASE_DOM"/>
    <property type="match status" value="1"/>
</dbReference>
<dbReference type="AlphaFoldDB" id="A0AAF3EV06"/>
<dbReference type="PANTHER" id="PTHR24416:SF600">
    <property type="entry name" value="PDGF- AND VEGF-RECEPTOR RELATED, ISOFORM J"/>
    <property type="match status" value="1"/>
</dbReference>
<evidence type="ECO:0000313" key="3">
    <source>
        <dbReference type="WBParaSite" id="MBELARI_LOCUS18010"/>
    </source>
</evidence>
<evidence type="ECO:0000259" key="1">
    <source>
        <dbReference type="PROSITE" id="PS50011"/>
    </source>
</evidence>
<dbReference type="GO" id="GO:0007169">
    <property type="term" value="P:cell surface receptor protein tyrosine kinase signaling pathway"/>
    <property type="evidence" value="ECO:0007669"/>
    <property type="project" value="TreeGrafter"/>
</dbReference>
<dbReference type="SMART" id="SM00219">
    <property type="entry name" value="TyrKc"/>
    <property type="match status" value="1"/>
</dbReference>
<dbReference type="GO" id="GO:0005886">
    <property type="term" value="C:plasma membrane"/>
    <property type="evidence" value="ECO:0007669"/>
    <property type="project" value="TreeGrafter"/>
</dbReference>
<feature type="domain" description="Protein kinase" evidence="1">
    <location>
        <begin position="209"/>
        <end position="493"/>
    </location>
</feature>
<keyword evidence="2" id="KW-1185">Reference proteome</keyword>
<dbReference type="GO" id="GO:0004714">
    <property type="term" value="F:transmembrane receptor protein tyrosine kinase activity"/>
    <property type="evidence" value="ECO:0007669"/>
    <property type="project" value="TreeGrafter"/>
</dbReference>
<dbReference type="InterPro" id="IPR000719">
    <property type="entry name" value="Prot_kinase_dom"/>
</dbReference>
<dbReference type="InterPro" id="IPR001245">
    <property type="entry name" value="Ser-Thr/Tyr_kinase_cat_dom"/>
</dbReference>
<protein>
    <recommendedName>
        <fullName evidence="1">Protein kinase domain-containing protein</fullName>
    </recommendedName>
</protein>
<dbReference type="Gene3D" id="3.30.200.20">
    <property type="entry name" value="Phosphorylase Kinase, domain 1"/>
    <property type="match status" value="1"/>
</dbReference>
<dbReference type="GO" id="GO:0005524">
    <property type="term" value="F:ATP binding"/>
    <property type="evidence" value="ECO:0007669"/>
    <property type="project" value="InterPro"/>
</dbReference>
<dbReference type="SUPFAM" id="SSF56112">
    <property type="entry name" value="Protein kinase-like (PK-like)"/>
    <property type="match status" value="1"/>
</dbReference>
<dbReference type="GO" id="GO:0043235">
    <property type="term" value="C:receptor complex"/>
    <property type="evidence" value="ECO:0007669"/>
    <property type="project" value="TreeGrafter"/>
</dbReference>
<reference evidence="3" key="1">
    <citation type="submission" date="2024-02" db="UniProtKB">
        <authorList>
            <consortium name="WormBaseParasite"/>
        </authorList>
    </citation>
    <scope>IDENTIFICATION</scope>
</reference>
<dbReference type="Pfam" id="PF07714">
    <property type="entry name" value="PK_Tyr_Ser-Thr"/>
    <property type="match status" value="1"/>
</dbReference>
<proteinExistence type="predicted"/>
<dbReference type="CDD" id="cd00192">
    <property type="entry name" value="PTKc"/>
    <property type="match status" value="1"/>
</dbReference>
<evidence type="ECO:0000313" key="2">
    <source>
        <dbReference type="Proteomes" id="UP000887575"/>
    </source>
</evidence>
<dbReference type="PROSITE" id="PS00109">
    <property type="entry name" value="PROTEIN_KINASE_TYR"/>
    <property type="match status" value="1"/>
</dbReference>
<dbReference type="InterPro" id="IPR008266">
    <property type="entry name" value="Tyr_kinase_AS"/>
</dbReference>
<dbReference type="PANTHER" id="PTHR24416">
    <property type="entry name" value="TYROSINE-PROTEIN KINASE RECEPTOR"/>
    <property type="match status" value="1"/>
</dbReference>
<accession>A0AAF3EV06</accession>
<dbReference type="Gene3D" id="1.10.510.10">
    <property type="entry name" value="Transferase(Phosphotransferase) domain 1"/>
    <property type="match status" value="1"/>
</dbReference>
<dbReference type="WBParaSite" id="MBELARI_LOCUS18010">
    <property type="protein sequence ID" value="MBELARI_LOCUS18010"/>
    <property type="gene ID" value="MBELARI_LOCUS18010"/>
</dbReference>
<dbReference type="PRINTS" id="PR00109">
    <property type="entry name" value="TYRKINASE"/>
</dbReference>